<dbReference type="EMBL" id="DVOB01000037">
    <property type="protein sequence ID" value="HIU95401.1"/>
    <property type="molecule type" value="Genomic_DNA"/>
</dbReference>
<gene>
    <name evidence="2" type="ORF">IAD25_01635</name>
</gene>
<accession>A0A9D1N698</accession>
<sequence>MRMKKMGRRATWLTVSCLAAVTMAVPAAAAFFISAEEGVNRFSVGANASRIEEEFGSYEAFEKGKSYGKEVAVRNEGSVSCYVRVFAEIEDPDAASVLSVDFNETQWTDRQEDGFYYYREPLRPGEKTAPLFTELRAGADIERFRMIVMSETVQADGEEDPITAFDPVGQGGEHE</sequence>
<dbReference type="Proteomes" id="UP000824130">
    <property type="component" value="Unassembled WGS sequence"/>
</dbReference>
<dbReference type="AlphaFoldDB" id="A0A9D1N698"/>
<evidence type="ECO:0000313" key="3">
    <source>
        <dbReference type="Proteomes" id="UP000824130"/>
    </source>
</evidence>
<evidence type="ECO:0000256" key="1">
    <source>
        <dbReference type="SAM" id="SignalP"/>
    </source>
</evidence>
<organism evidence="2 3">
    <name type="scientific">Candidatus Allocopromorpha excrementipullorum</name>
    <dbReference type="NCBI Taxonomy" id="2840743"/>
    <lineage>
        <taxon>Bacteria</taxon>
        <taxon>Bacillati</taxon>
        <taxon>Bacillota</taxon>
        <taxon>Clostridia</taxon>
        <taxon>Eubacteriales</taxon>
        <taxon>Eubacteriaceae</taxon>
        <taxon>Eubacteriaceae incertae sedis</taxon>
        <taxon>Candidatus Allocopromorpha</taxon>
    </lineage>
</organism>
<protein>
    <recommendedName>
        <fullName evidence="4">DUF4352 domain-containing protein</fullName>
    </recommendedName>
</protein>
<keyword evidence="1" id="KW-0732">Signal</keyword>
<reference evidence="2" key="1">
    <citation type="submission" date="2020-10" db="EMBL/GenBank/DDBJ databases">
        <authorList>
            <person name="Gilroy R."/>
        </authorList>
    </citation>
    <scope>NUCLEOTIDE SEQUENCE</scope>
    <source>
        <strain evidence="2">ChiSjej4B22-8349</strain>
    </source>
</reference>
<comment type="caution">
    <text evidence="2">The sequence shown here is derived from an EMBL/GenBank/DDBJ whole genome shotgun (WGS) entry which is preliminary data.</text>
</comment>
<evidence type="ECO:0000313" key="2">
    <source>
        <dbReference type="EMBL" id="HIU95401.1"/>
    </source>
</evidence>
<proteinExistence type="predicted"/>
<feature type="chain" id="PRO_5039336963" description="DUF4352 domain-containing protein" evidence="1">
    <location>
        <begin position="30"/>
        <end position="175"/>
    </location>
</feature>
<evidence type="ECO:0008006" key="4">
    <source>
        <dbReference type="Google" id="ProtNLM"/>
    </source>
</evidence>
<reference evidence="2" key="2">
    <citation type="journal article" date="2021" name="PeerJ">
        <title>Extensive microbial diversity within the chicken gut microbiome revealed by metagenomics and culture.</title>
        <authorList>
            <person name="Gilroy R."/>
            <person name="Ravi A."/>
            <person name="Getino M."/>
            <person name="Pursley I."/>
            <person name="Horton D.L."/>
            <person name="Alikhan N.F."/>
            <person name="Baker D."/>
            <person name="Gharbi K."/>
            <person name="Hall N."/>
            <person name="Watson M."/>
            <person name="Adriaenssens E.M."/>
            <person name="Foster-Nyarko E."/>
            <person name="Jarju S."/>
            <person name="Secka A."/>
            <person name="Antonio M."/>
            <person name="Oren A."/>
            <person name="Chaudhuri R.R."/>
            <person name="La Ragione R."/>
            <person name="Hildebrand F."/>
            <person name="Pallen M.J."/>
        </authorList>
    </citation>
    <scope>NUCLEOTIDE SEQUENCE</scope>
    <source>
        <strain evidence="2">ChiSjej4B22-8349</strain>
    </source>
</reference>
<name>A0A9D1N698_9FIRM</name>
<feature type="signal peptide" evidence="1">
    <location>
        <begin position="1"/>
        <end position="29"/>
    </location>
</feature>